<evidence type="ECO:0000313" key="2">
    <source>
        <dbReference type="Proteomes" id="UP000733379"/>
    </source>
</evidence>
<evidence type="ECO:0000313" key="1">
    <source>
        <dbReference type="EMBL" id="MBU3065832.1"/>
    </source>
</evidence>
<organism evidence="1 2">
    <name type="scientific">Nocardia albiluteola</name>
    <dbReference type="NCBI Taxonomy" id="2842303"/>
    <lineage>
        <taxon>Bacteria</taxon>
        <taxon>Bacillati</taxon>
        <taxon>Actinomycetota</taxon>
        <taxon>Actinomycetes</taxon>
        <taxon>Mycobacteriales</taxon>
        <taxon>Nocardiaceae</taxon>
        <taxon>Nocardia</taxon>
    </lineage>
</organism>
<gene>
    <name evidence="1" type="ORF">KO481_30450</name>
</gene>
<dbReference type="EMBL" id="JAHKNI010000012">
    <property type="protein sequence ID" value="MBU3065832.1"/>
    <property type="molecule type" value="Genomic_DNA"/>
</dbReference>
<comment type="caution">
    <text evidence="1">The sequence shown here is derived from an EMBL/GenBank/DDBJ whole genome shotgun (WGS) entry which is preliminary data.</text>
</comment>
<protein>
    <submittedName>
        <fullName evidence="1">Uncharacterized protein</fullName>
    </submittedName>
</protein>
<name>A0ABS6B679_9NOCA</name>
<accession>A0ABS6B679</accession>
<keyword evidence="2" id="KW-1185">Reference proteome</keyword>
<reference evidence="1 2" key="1">
    <citation type="submission" date="2021-06" db="EMBL/GenBank/DDBJ databases">
        <title>Actinomycetes sequencing.</title>
        <authorList>
            <person name="Shan Q."/>
        </authorList>
    </citation>
    <scope>NUCLEOTIDE SEQUENCE [LARGE SCALE GENOMIC DNA]</scope>
    <source>
        <strain evidence="1 2">NEAU-G5</strain>
    </source>
</reference>
<proteinExistence type="predicted"/>
<sequence length="106" mass="11375">MLDRLTGELAEDLRDIRSVAVTEVADVGITGTKSGTVLTIGQLAVSGSALTAVSLVIRDVALRFLDRTRAESITISNGEKKVVIERPSDAQVDGLVEQMRDILHDD</sequence>
<dbReference type="Proteomes" id="UP000733379">
    <property type="component" value="Unassembled WGS sequence"/>
</dbReference>